<sequence length="540" mass="60626">MPKVRKLTGNYIDMLKVLYPVMSSFYTSEEAFVTNYITASSAISETLLKDLGRDKFLSTNDRTYEEFVAAWMTPSTSAAYNQGNLTSSFFSLMLSLYINVDPRFETQPTAKGAPNRIEERIEYSHKNNNRYISLGYFDDEGIPCGICINYSTRDPNLWTISLIRNTNAEPKDREVLLISSAEILALNEDSLVNANNAEKAILDFLKSKMLSQQIKDCGLFTKNGTLNIAHANKLHAQHYTGSHLYSRHMVHKLEKQVVRMKQWQLTAQKFSLIKTALAEKREKNIQQLNSWKASWLYRPELETAGKQSFLRRNSGNVFATVAALVLLVGFALVLSGILAPLGITLIGTDFIVGAVSAGFAFTAALGSIVKIGANEQRLAEYQSELMRLEPTREIIYNQKLTNITTPTAIEELPEHEAMQAANFQNQLIQAVLHANFSETEFAELEEQMKPAEPPVTEPAHDEDEMLFVGIDKAFDAQIHIVKELNEEDTALEREVDKAIQHGEHAKGMVIAAQEDHHQTNVVQTVEQTTSPAFETLITVR</sequence>
<feature type="transmembrane region" description="Helical" evidence="1">
    <location>
        <begin position="350"/>
        <end position="369"/>
    </location>
</feature>
<reference evidence="2" key="1">
    <citation type="submission" date="2021-03" db="EMBL/GenBank/DDBJ databases">
        <title>Legionella lytica PCM 2298.</title>
        <authorList>
            <person name="Koper P."/>
        </authorList>
    </citation>
    <scope>NUCLEOTIDE SEQUENCE</scope>
    <source>
        <strain evidence="2">PCM 2298</strain>
    </source>
</reference>
<dbReference type="RefSeq" id="WP_252579809.1">
    <property type="nucleotide sequence ID" value="NZ_CP071527.1"/>
</dbReference>
<keyword evidence="3" id="KW-1185">Reference proteome</keyword>
<feature type="transmembrane region" description="Helical" evidence="1">
    <location>
        <begin position="317"/>
        <end position="338"/>
    </location>
</feature>
<keyword evidence="1" id="KW-0472">Membrane</keyword>
<dbReference type="EMBL" id="CP071527">
    <property type="protein sequence ID" value="USQ13513.1"/>
    <property type="molecule type" value="Genomic_DNA"/>
</dbReference>
<accession>A0ABY4Y797</accession>
<organism evidence="2 3">
    <name type="scientific">Legionella lytica</name>
    <dbReference type="NCBI Taxonomy" id="96232"/>
    <lineage>
        <taxon>Bacteria</taxon>
        <taxon>Pseudomonadati</taxon>
        <taxon>Pseudomonadota</taxon>
        <taxon>Gammaproteobacteria</taxon>
        <taxon>Legionellales</taxon>
        <taxon>Legionellaceae</taxon>
        <taxon>Legionella</taxon>
    </lineage>
</organism>
<proteinExistence type="predicted"/>
<protein>
    <recommendedName>
        <fullName evidence="4">Substrate of the Dot/Icm secretion system</fullName>
    </recommendedName>
</protein>
<dbReference type="Proteomes" id="UP001057474">
    <property type="component" value="Chromosome"/>
</dbReference>
<evidence type="ECO:0000256" key="1">
    <source>
        <dbReference type="SAM" id="Phobius"/>
    </source>
</evidence>
<evidence type="ECO:0008006" key="4">
    <source>
        <dbReference type="Google" id="ProtNLM"/>
    </source>
</evidence>
<evidence type="ECO:0000313" key="3">
    <source>
        <dbReference type="Proteomes" id="UP001057474"/>
    </source>
</evidence>
<name>A0ABY4Y797_9GAMM</name>
<keyword evidence="1" id="KW-0812">Transmembrane</keyword>
<keyword evidence="1" id="KW-1133">Transmembrane helix</keyword>
<evidence type="ECO:0000313" key="2">
    <source>
        <dbReference type="EMBL" id="USQ13513.1"/>
    </source>
</evidence>
<gene>
    <name evidence="2" type="ORF">J2N86_12645</name>
</gene>